<evidence type="ECO:0000256" key="1">
    <source>
        <dbReference type="ARBA" id="ARBA00004141"/>
    </source>
</evidence>
<reference evidence="6 7" key="1">
    <citation type="submission" date="2013-12" db="EMBL/GenBank/DDBJ databases">
        <title>Draft genome of the parsitic nematode Ancylostoma duodenale.</title>
        <authorList>
            <person name="Mitreva M."/>
        </authorList>
    </citation>
    <scope>NUCLEOTIDE SEQUENCE [LARGE SCALE GENOMIC DNA]</scope>
    <source>
        <strain evidence="6 7">Zhejiang</strain>
    </source>
</reference>
<organism evidence="6 7">
    <name type="scientific">Ancylostoma duodenale</name>
    <dbReference type="NCBI Taxonomy" id="51022"/>
    <lineage>
        <taxon>Eukaryota</taxon>
        <taxon>Metazoa</taxon>
        <taxon>Ecdysozoa</taxon>
        <taxon>Nematoda</taxon>
        <taxon>Chromadorea</taxon>
        <taxon>Rhabditida</taxon>
        <taxon>Rhabditina</taxon>
        <taxon>Rhabditomorpha</taxon>
        <taxon>Strongyloidea</taxon>
        <taxon>Ancylostomatidae</taxon>
        <taxon>Ancylostomatinae</taxon>
        <taxon>Ancylostoma</taxon>
    </lineage>
</organism>
<dbReference type="AlphaFoldDB" id="A0A0C2H4E5"/>
<evidence type="ECO:0000256" key="3">
    <source>
        <dbReference type="ARBA" id="ARBA00022989"/>
    </source>
</evidence>
<evidence type="ECO:0000256" key="5">
    <source>
        <dbReference type="SAM" id="Phobius"/>
    </source>
</evidence>
<dbReference type="InterPro" id="IPR019408">
    <property type="entry name" value="7TM_GPCR_serpentine_rcpt_Srab"/>
</dbReference>
<dbReference type="OrthoDB" id="5862463at2759"/>
<name>A0A0C2H4E5_9BILA</name>
<feature type="transmembrane region" description="Helical" evidence="5">
    <location>
        <begin position="182"/>
        <end position="206"/>
    </location>
</feature>
<accession>A0A0C2H4E5</accession>
<keyword evidence="2 5" id="KW-0812">Transmembrane</keyword>
<feature type="transmembrane region" description="Helical" evidence="5">
    <location>
        <begin position="98"/>
        <end position="122"/>
    </location>
</feature>
<dbReference type="InterPro" id="IPR052854">
    <property type="entry name" value="Serpentine_rcpt_epsilon"/>
</dbReference>
<keyword evidence="4 5" id="KW-0472">Membrane</keyword>
<comment type="subcellular location">
    <subcellularLocation>
        <location evidence="1">Membrane</location>
        <topology evidence="1">Multi-pass membrane protein</topology>
    </subcellularLocation>
</comment>
<gene>
    <name evidence="6" type="ORF">ANCDUO_03273</name>
</gene>
<dbReference type="EMBL" id="KN727136">
    <property type="protein sequence ID" value="KIH66399.1"/>
    <property type="molecule type" value="Genomic_DNA"/>
</dbReference>
<keyword evidence="3 5" id="KW-1133">Transmembrane helix</keyword>
<evidence type="ECO:0000256" key="4">
    <source>
        <dbReference type="ARBA" id="ARBA00023136"/>
    </source>
</evidence>
<evidence type="ECO:0000313" key="7">
    <source>
        <dbReference type="Proteomes" id="UP000054047"/>
    </source>
</evidence>
<protein>
    <submittedName>
        <fullName evidence="6">Uncharacterized protein</fullName>
    </submittedName>
</protein>
<evidence type="ECO:0000313" key="6">
    <source>
        <dbReference type="EMBL" id="KIH66399.1"/>
    </source>
</evidence>
<feature type="transmembrane region" description="Helical" evidence="5">
    <location>
        <begin position="229"/>
        <end position="253"/>
    </location>
</feature>
<proteinExistence type="predicted"/>
<dbReference type="GO" id="GO:0016020">
    <property type="term" value="C:membrane"/>
    <property type="evidence" value="ECO:0007669"/>
    <property type="project" value="UniProtKB-SubCell"/>
</dbReference>
<dbReference type="Proteomes" id="UP000054047">
    <property type="component" value="Unassembled WGS sequence"/>
</dbReference>
<evidence type="ECO:0000256" key="2">
    <source>
        <dbReference type="ARBA" id="ARBA00022692"/>
    </source>
</evidence>
<keyword evidence="7" id="KW-1185">Reference proteome</keyword>
<feature type="transmembrane region" description="Helical" evidence="5">
    <location>
        <begin position="142"/>
        <end position="162"/>
    </location>
</feature>
<dbReference type="Pfam" id="PF10292">
    <property type="entry name" value="7TM_GPCR_Srab"/>
    <property type="match status" value="1"/>
</dbReference>
<sequence>MGRSLWGSLNEDVSIANPGFTMLTLLIGFNESDNFYLKEVMATTDILDYISYPIELIINLAGIATTIPPYNSLLSFPHDKHYSSVWLNIQRMEKRNPVAMFVILIHDDAFVAFTVTLLLATFERLLATLSISTYEQRFQSKAYLFFVVVLLVAIVASLEVFIDGGFYDVYQPILPGIRKNSINIFIPLMACISVTSLLINLCSYYFNKRCVGATITAALSHKYQLKENLSALTVLMPISSMWSIVNIVQILCLPMHSAVKTLLDKAPLSACALEPTSHQAQHGRIIDVGGFAK</sequence>
<dbReference type="PANTHER" id="PTHR47518">
    <property type="entry name" value="SERPENTINE RECEPTOR CLASS EPSILON-13-RELATED"/>
    <property type="match status" value="1"/>
</dbReference>
<dbReference type="PANTHER" id="PTHR47518:SF9">
    <property type="entry name" value="SERPENTINE RECEPTOR, CLASS T"/>
    <property type="match status" value="1"/>
</dbReference>